<dbReference type="RefSeq" id="WP_153496813.1">
    <property type="nucleotide sequence ID" value="NZ_CBCRWP010000009.1"/>
</dbReference>
<dbReference type="Gene3D" id="3.40.50.1110">
    <property type="entry name" value="SGNH hydrolase"/>
    <property type="match status" value="1"/>
</dbReference>
<evidence type="ECO:0000259" key="2">
    <source>
        <dbReference type="Pfam" id="PF13472"/>
    </source>
</evidence>
<dbReference type="PANTHER" id="PTHR30383:SF27">
    <property type="entry name" value="SPORE GERMINATION LIPASE LIPC"/>
    <property type="match status" value="1"/>
</dbReference>
<keyword evidence="4" id="KW-1185">Reference proteome</keyword>
<dbReference type="InterPro" id="IPR036514">
    <property type="entry name" value="SGNH_hydro_sf"/>
</dbReference>
<dbReference type="PANTHER" id="PTHR30383">
    <property type="entry name" value="THIOESTERASE 1/PROTEASE 1/LYSOPHOSPHOLIPASE L1"/>
    <property type="match status" value="1"/>
</dbReference>
<comment type="caution">
    <text evidence="3">The sequence shown here is derived from an EMBL/GenBank/DDBJ whole genome shotgun (WGS) entry which is preliminary data.</text>
</comment>
<feature type="transmembrane region" description="Helical" evidence="1">
    <location>
        <begin position="7"/>
        <end position="29"/>
    </location>
</feature>
<feature type="domain" description="SGNH hydrolase-type esterase" evidence="2">
    <location>
        <begin position="53"/>
        <end position="269"/>
    </location>
</feature>
<keyword evidence="1" id="KW-1133">Transmembrane helix</keyword>
<dbReference type="EMBL" id="WITJ01000012">
    <property type="protein sequence ID" value="MQW40156.1"/>
    <property type="molecule type" value="Genomic_DNA"/>
</dbReference>
<sequence length="285" mass="31928">MNKMKKILLNFAGFLLAILLIFIVLWVAIPKAKDQFTSDKTAMLKTQKIRYVALGDSLTEGVGDATAQGGFVPLFAKQIQNVSGDVVESQNFGKAGDTSGQIYTRMTTKADLKKALKTANVITITVGGNDVMHVLKDNFSRLSNLTEKDFKKPALAYQKRCEKIFADIRKVNPTAQIYVLGIYNPFYLNFPNITMMQTIIDQWNDATKHVVLAQKKAYFIPINQLLYKGNEGQEAIEEVKGKTTSKSEVTNQLLYAGDHFHPNNKGYQIMADAVFKAYEKENHSK</sequence>
<keyword evidence="1" id="KW-0812">Transmembrane</keyword>
<dbReference type="CDD" id="cd04506">
    <property type="entry name" value="SGNH_hydrolase_YpmR_like"/>
    <property type="match status" value="1"/>
</dbReference>
<dbReference type="InterPro" id="IPR013830">
    <property type="entry name" value="SGNH_hydro"/>
</dbReference>
<dbReference type="GO" id="GO:0004622">
    <property type="term" value="F:phosphatidylcholine lysophospholipase activity"/>
    <property type="evidence" value="ECO:0007669"/>
    <property type="project" value="TreeGrafter"/>
</dbReference>
<dbReference type="SUPFAM" id="SSF52266">
    <property type="entry name" value="SGNH hydrolase"/>
    <property type="match status" value="1"/>
</dbReference>
<protein>
    <submittedName>
        <fullName evidence="3">GDSL family lipase</fullName>
    </submittedName>
</protein>
<dbReference type="InterPro" id="IPR051532">
    <property type="entry name" value="Ester_Hydrolysis_Enzymes"/>
</dbReference>
<proteinExistence type="predicted"/>
<gene>
    <name evidence="3" type="ORF">GHI93_09480</name>
</gene>
<reference evidence="3 4" key="1">
    <citation type="submission" date="2019-10" db="EMBL/GenBank/DDBJ databases">
        <authorList>
            <person name="Dong K."/>
        </authorList>
    </citation>
    <scope>NUCLEOTIDE SEQUENCE [LARGE SCALE GENOMIC DNA]</scope>
    <source>
        <strain evidence="3 4">DSM 28960</strain>
    </source>
</reference>
<dbReference type="OrthoDB" id="252349at2"/>
<evidence type="ECO:0000256" key="1">
    <source>
        <dbReference type="SAM" id="Phobius"/>
    </source>
</evidence>
<evidence type="ECO:0000313" key="4">
    <source>
        <dbReference type="Proteomes" id="UP000439550"/>
    </source>
</evidence>
<dbReference type="AlphaFoldDB" id="A0A7X1ZB61"/>
<dbReference type="Pfam" id="PF13472">
    <property type="entry name" value="Lipase_GDSL_2"/>
    <property type="match status" value="1"/>
</dbReference>
<dbReference type="Proteomes" id="UP000439550">
    <property type="component" value="Unassembled WGS sequence"/>
</dbReference>
<keyword evidence="1" id="KW-0472">Membrane</keyword>
<evidence type="ECO:0000313" key="3">
    <source>
        <dbReference type="EMBL" id="MQW40156.1"/>
    </source>
</evidence>
<accession>A0A7X1ZB61</accession>
<name>A0A7X1ZB61_9LACT</name>
<organism evidence="3 4">
    <name type="scientific">Lactococcus hircilactis</name>
    <dbReference type="NCBI Taxonomy" id="1494462"/>
    <lineage>
        <taxon>Bacteria</taxon>
        <taxon>Bacillati</taxon>
        <taxon>Bacillota</taxon>
        <taxon>Bacilli</taxon>
        <taxon>Lactobacillales</taxon>
        <taxon>Streptococcaceae</taxon>
        <taxon>Lactococcus</taxon>
    </lineage>
</organism>